<dbReference type="InterPro" id="IPR032710">
    <property type="entry name" value="NTF2-like_dom_sf"/>
</dbReference>
<accession>A0A124E2Y2</accession>
<dbReference type="SUPFAM" id="SSF54427">
    <property type="entry name" value="NTF2-like"/>
    <property type="match status" value="1"/>
</dbReference>
<dbReference type="PANTHER" id="PTHR41252">
    <property type="entry name" value="BLR2505 PROTEIN"/>
    <property type="match status" value="1"/>
</dbReference>
<reference evidence="3" key="2">
    <citation type="submission" date="2016-02" db="EMBL/GenBank/DDBJ databases">
        <title>Draft genome sequence of five rapidly growing Mycobacterium species.</title>
        <authorList>
            <person name="Katahira K."/>
            <person name="Gotou Y."/>
            <person name="Iida K."/>
            <person name="Ogura Y."/>
            <person name="Hayashi T."/>
        </authorList>
    </citation>
    <scope>NUCLEOTIDE SEQUENCE [LARGE SCALE GENOMIC DNA]</scope>
    <source>
        <strain evidence="3">JCM15298</strain>
    </source>
</reference>
<evidence type="ECO:0000259" key="1">
    <source>
        <dbReference type="Pfam" id="PF12680"/>
    </source>
</evidence>
<proteinExistence type="predicted"/>
<dbReference type="Proteomes" id="UP000069443">
    <property type="component" value="Unassembled WGS sequence"/>
</dbReference>
<dbReference type="PANTHER" id="PTHR41252:SF1">
    <property type="entry name" value="BLR2505 PROTEIN"/>
    <property type="match status" value="1"/>
</dbReference>
<keyword evidence="3" id="KW-1185">Reference proteome</keyword>
<gene>
    <name evidence="2" type="ORF">RMCC_5248</name>
</gene>
<organism evidence="2 3">
    <name type="scientific">Mycolicibacterium canariasense</name>
    <name type="common">Mycobacterium canariasense</name>
    <dbReference type="NCBI Taxonomy" id="228230"/>
    <lineage>
        <taxon>Bacteria</taxon>
        <taxon>Bacillati</taxon>
        <taxon>Actinomycetota</taxon>
        <taxon>Actinomycetes</taxon>
        <taxon>Mycobacteriales</taxon>
        <taxon>Mycobacteriaceae</taxon>
        <taxon>Mycolicibacterium</taxon>
    </lineage>
</organism>
<protein>
    <recommendedName>
        <fullName evidence="1">SnoaL-like domain-containing protein</fullName>
    </recommendedName>
</protein>
<feature type="domain" description="SnoaL-like" evidence="1">
    <location>
        <begin position="65"/>
        <end position="167"/>
    </location>
</feature>
<name>A0A124E2Y2_MYCCR</name>
<sequence>MAPDRGATVVAMASNEWRRRLKTTIVVVATLVVAGVTLGVSATSNAEDVDRTVREQRNAELVRDAFARGVGDETSFFSILAEDVQWTVARAVDPTTYTSRSEFLRDGVAPIQSRLNAPIQANVQQLITDHDVVVAVWDGTATARDGLPYVNSYTWVMTMRDERVVRVSAYLDFVALNGLLERVPPQ</sequence>
<comment type="caution">
    <text evidence="2">The sequence shown here is derived from an EMBL/GenBank/DDBJ whole genome shotgun (WGS) entry which is preliminary data.</text>
</comment>
<dbReference type="EMBL" id="BCSY01000081">
    <property type="protein sequence ID" value="GAS98283.1"/>
    <property type="molecule type" value="Genomic_DNA"/>
</dbReference>
<evidence type="ECO:0000313" key="2">
    <source>
        <dbReference type="EMBL" id="GAS98283.1"/>
    </source>
</evidence>
<evidence type="ECO:0000313" key="3">
    <source>
        <dbReference type="Proteomes" id="UP000069443"/>
    </source>
</evidence>
<dbReference type="InterPro" id="IPR037401">
    <property type="entry name" value="SnoaL-like"/>
</dbReference>
<dbReference type="Pfam" id="PF12680">
    <property type="entry name" value="SnoaL_2"/>
    <property type="match status" value="1"/>
</dbReference>
<dbReference type="STRING" id="228230.RMCC_5248"/>
<dbReference type="Gene3D" id="3.10.450.50">
    <property type="match status" value="1"/>
</dbReference>
<reference evidence="3" key="1">
    <citation type="journal article" date="2016" name="Genome Announc.">
        <title>Draft Genome Sequences of Five Rapidly Growing Mycobacterium Species, M. thermoresistibile, M. fortuitum subsp. acetamidolyticum, M. canariasense, M. brisbanense, and M. novocastrense.</title>
        <authorList>
            <person name="Katahira K."/>
            <person name="Ogura Y."/>
            <person name="Gotoh Y."/>
            <person name="Hayashi T."/>
        </authorList>
    </citation>
    <scope>NUCLEOTIDE SEQUENCE [LARGE SCALE GENOMIC DNA]</scope>
    <source>
        <strain evidence="3">JCM15298</strain>
    </source>
</reference>
<dbReference type="AlphaFoldDB" id="A0A124E2Y2"/>